<comment type="caution">
    <text evidence="10">The sequence shown here is derived from an EMBL/GenBank/DDBJ whole genome shotgun (WGS) entry which is preliminary data.</text>
</comment>
<dbReference type="PANTHER" id="PTHR46011:SF6">
    <property type="entry name" value="HIGH ZINC ACTIVATED NUCLEAR RECEPTOR PROTEIN"/>
    <property type="match status" value="1"/>
</dbReference>
<keyword evidence="2" id="KW-0863">Zinc-finger</keyword>
<gene>
    <name evidence="10" type="ORF">PFISCL1PPCAC_13700</name>
</gene>
<dbReference type="PRINTS" id="PR00047">
    <property type="entry name" value="STROIDFINGER"/>
</dbReference>
<evidence type="ECO:0000256" key="4">
    <source>
        <dbReference type="ARBA" id="ARBA00023015"/>
    </source>
</evidence>
<evidence type="ECO:0000256" key="5">
    <source>
        <dbReference type="ARBA" id="ARBA00023125"/>
    </source>
</evidence>
<feature type="non-terminal residue" evidence="10">
    <location>
        <position position="1"/>
    </location>
</feature>
<evidence type="ECO:0000256" key="1">
    <source>
        <dbReference type="ARBA" id="ARBA00022723"/>
    </source>
</evidence>
<organism evidence="10 11">
    <name type="scientific">Pristionchus fissidentatus</name>
    <dbReference type="NCBI Taxonomy" id="1538716"/>
    <lineage>
        <taxon>Eukaryota</taxon>
        <taxon>Metazoa</taxon>
        <taxon>Ecdysozoa</taxon>
        <taxon>Nematoda</taxon>
        <taxon>Chromadorea</taxon>
        <taxon>Rhabditida</taxon>
        <taxon>Rhabditina</taxon>
        <taxon>Diplogasteromorpha</taxon>
        <taxon>Diplogasteroidea</taxon>
        <taxon>Neodiplogasteridae</taxon>
        <taxon>Pristionchus</taxon>
    </lineage>
</organism>
<dbReference type="PANTHER" id="PTHR46011">
    <property type="entry name" value="NUCLEAR HORMONE RECEPTOR FAMILY MEMBER NHR-86-RELATED"/>
    <property type="match status" value="1"/>
</dbReference>
<evidence type="ECO:0000259" key="9">
    <source>
        <dbReference type="PROSITE" id="PS51030"/>
    </source>
</evidence>
<dbReference type="Proteomes" id="UP001432322">
    <property type="component" value="Unassembled WGS sequence"/>
</dbReference>
<reference evidence="10" key="1">
    <citation type="submission" date="2023-10" db="EMBL/GenBank/DDBJ databases">
        <title>Genome assembly of Pristionchus species.</title>
        <authorList>
            <person name="Yoshida K."/>
            <person name="Sommer R.J."/>
        </authorList>
    </citation>
    <scope>NUCLEOTIDE SEQUENCE</scope>
    <source>
        <strain evidence="10">RS5133</strain>
    </source>
</reference>
<dbReference type="SMART" id="SM00399">
    <property type="entry name" value="ZnF_C4"/>
    <property type="match status" value="1"/>
</dbReference>
<accession>A0AAV5VVL2</accession>
<dbReference type="InterPro" id="IPR001628">
    <property type="entry name" value="Znf_hrmn_rcpt"/>
</dbReference>
<evidence type="ECO:0000313" key="11">
    <source>
        <dbReference type="Proteomes" id="UP001432322"/>
    </source>
</evidence>
<dbReference type="EMBL" id="BTSY01000004">
    <property type="protein sequence ID" value="GMT22403.1"/>
    <property type="molecule type" value="Genomic_DNA"/>
</dbReference>
<name>A0AAV5VVL2_9BILA</name>
<keyword evidence="5" id="KW-0238">DNA-binding</keyword>
<keyword evidence="6" id="KW-0804">Transcription</keyword>
<keyword evidence="3" id="KW-0862">Zinc</keyword>
<feature type="domain" description="Nuclear receptor" evidence="9">
    <location>
        <begin position="35"/>
        <end position="110"/>
    </location>
</feature>
<protein>
    <recommendedName>
        <fullName evidence="9">Nuclear receptor domain-containing protein</fullName>
    </recommendedName>
</protein>
<dbReference type="GO" id="GO:0043565">
    <property type="term" value="F:sequence-specific DNA binding"/>
    <property type="evidence" value="ECO:0007669"/>
    <property type="project" value="InterPro"/>
</dbReference>
<proteinExistence type="predicted"/>
<dbReference type="SUPFAM" id="SSF57716">
    <property type="entry name" value="Glucocorticoid receptor-like (DNA-binding domain)"/>
    <property type="match status" value="1"/>
</dbReference>
<evidence type="ECO:0000256" key="2">
    <source>
        <dbReference type="ARBA" id="ARBA00022771"/>
    </source>
</evidence>
<keyword evidence="7" id="KW-0675">Receptor</keyword>
<keyword evidence="4" id="KW-0805">Transcription regulation</keyword>
<evidence type="ECO:0000256" key="7">
    <source>
        <dbReference type="ARBA" id="ARBA00023170"/>
    </source>
</evidence>
<evidence type="ECO:0000256" key="6">
    <source>
        <dbReference type="ARBA" id="ARBA00023163"/>
    </source>
</evidence>
<dbReference type="GO" id="GO:0005634">
    <property type="term" value="C:nucleus"/>
    <property type="evidence" value="ECO:0007669"/>
    <property type="project" value="TreeGrafter"/>
</dbReference>
<dbReference type="GO" id="GO:0008270">
    <property type="term" value="F:zinc ion binding"/>
    <property type="evidence" value="ECO:0007669"/>
    <property type="project" value="UniProtKB-KW"/>
</dbReference>
<dbReference type="AlphaFoldDB" id="A0AAV5VVL2"/>
<evidence type="ECO:0000256" key="8">
    <source>
        <dbReference type="ARBA" id="ARBA00023242"/>
    </source>
</evidence>
<keyword evidence="1" id="KW-0479">Metal-binding</keyword>
<dbReference type="Gene3D" id="3.30.50.10">
    <property type="entry name" value="Erythroid Transcription Factor GATA-1, subunit A"/>
    <property type="match status" value="1"/>
</dbReference>
<dbReference type="Pfam" id="PF00105">
    <property type="entry name" value="zf-C4"/>
    <property type="match status" value="1"/>
</dbReference>
<dbReference type="InterPro" id="IPR013088">
    <property type="entry name" value="Znf_NHR/GATA"/>
</dbReference>
<feature type="non-terminal residue" evidence="10">
    <location>
        <position position="243"/>
    </location>
</feature>
<evidence type="ECO:0000256" key="3">
    <source>
        <dbReference type="ARBA" id="ARBA00022833"/>
    </source>
</evidence>
<keyword evidence="11" id="KW-1185">Reference proteome</keyword>
<keyword evidence="8" id="KW-0539">Nucleus</keyword>
<dbReference type="PROSITE" id="PS51030">
    <property type="entry name" value="NUCLEAR_REC_DBD_2"/>
    <property type="match status" value="1"/>
</dbReference>
<sequence>KSSDSELCSLPVPLFVSALLQFIFKMNQEVSDFPLKNCLICSTSISVPYYGIDACRACASFFKRSKLSGKKYVCRQGERKCVIAKDEKFCRRCRFDRCVATGMVYQRPIRGIEENGMQTEQSEPLCPQSSTISTNCIGPSTSVESAEPVLQRIGRLFSASVERRRIKELHLLQNQPDSSLVPHPSQEIFLSNYATSLLTFEIMHAESRPIYEKAFPAIKKLSKEERNLLCKSYIPKFCLIDNA</sequence>
<dbReference type="PROSITE" id="PS00031">
    <property type="entry name" value="NUCLEAR_REC_DBD_1"/>
    <property type="match status" value="1"/>
</dbReference>
<dbReference type="GO" id="GO:0003700">
    <property type="term" value="F:DNA-binding transcription factor activity"/>
    <property type="evidence" value="ECO:0007669"/>
    <property type="project" value="InterPro"/>
</dbReference>
<evidence type="ECO:0000313" key="10">
    <source>
        <dbReference type="EMBL" id="GMT22403.1"/>
    </source>
</evidence>